<dbReference type="STRING" id="869213.GCA_000517085_03562"/>
<organism evidence="2 3">
    <name type="scientific">Saccharicrinis fermentans DSM 9555 = JCM 21142</name>
    <dbReference type="NCBI Taxonomy" id="869213"/>
    <lineage>
        <taxon>Bacteria</taxon>
        <taxon>Pseudomonadati</taxon>
        <taxon>Bacteroidota</taxon>
        <taxon>Bacteroidia</taxon>
        <taxon>Marinilabiliales</taxon>
        <taxon>Marinilabiliaceae</taxon>
        <taxon>Saccharicrinis</taxon>
    </lineage>
</organism>
<dbReference type="AlphaFoldDB" id="W7YBL3"/>
<proteinExistence type="predicted"/>
<reference evidence="2 3" key="1">
    <citation type="journal article" date="2014" name="Genome Announc.">
        <title>Draft Genome Sequence of Cytophaga fermentans JCM 21142T, a Facultative Anaerobe Isolated from Marine Mud.</title>
        <authorList>
            <person name="Starns D."/>
            <person name="Oshima K."/>
            <person name="Suda W."/>
            <person name="Iino T."/>
            <person name="Yuki M."/>
            <person name="Inoue J."/>
            <person name="Kitamura K."/>
            <person name="Iida T."/>
            <person name="Darby A."/>
            <person name="Hattori M."/>
            <person name="Ohkuma M."/>
        </authorList>
    </citation>
    <scope>NUCLEOTIDE SEQUENCE [LARGE SCALE GENOMIC DNA]</scope>
    <source>
        <strain evidence="2 3">JCM 21142</strain>
    </source>
</reference>
<dbReference type="InterPro" id="IPR036513">
    <property type="entry name" value="STAS_dom_sf"/>
</dbReference>
<comment type="caution">
    <text evidence="2">The sequence shown here is derived from an EMBL/GenBank/DDBJ whole genome shotgun (WGS) entry which is preliminary data.</text>
</comment>
<feature type="domain" description="STAS" evidence="1">
    <location>
        <begin position="5"/>
        <end position="103"/>
    </location>
</feature>
<dbReference type="EMBL" id="BAMD01000003">
    <property type="protein sequence ID" value="GAF01826.1"/>
    <property type="molecule type" value="Genomic_DNA"/>
</dbReference>
<dbReference type="RefSeq" id="WP_027472950.1">
    <property type="nucleotide sequence ID" value="NZ_BAMD01000003.1"/>
</dbReference>
<accession>W7YBL3</accession>
<name>W7YBL3_9BACT</name>
<evidence type="ECO:0000313" key="2">
    <source>
        <dbReference type="EMBL" id="GAF01826.1"/>
    </source>
</evidence>
<gene>
    <name evidence="2" type="ORF">JCM21142_443</name>
</gene>
<evidence type="ECO:0000259" key="1">
    <source>
        <dbReference type="PROSITE" id="PS50801"/>
    </source>
</evidence>
<dbReference type="eggNOG" id="ENOG502ZQ3M">
    <property type="taxonomic scope" value="Bacteria"/>
</dbReference>
<keyword evidence="3" id="KW-1185">Reference proteome</keyword>
<dbReference type="SUPFAM" id="SSF52091">
    <property type="entry name" value="SpoIIaa-like"/>
    <property type="match status" value="1"/>
</dbReference>
<dbReference type="InterPro" id="IPR002645">
    <property type="entry name" value="STAS_dom"/>
</dbReference>
<protein>
    <recommendedName>
        <fullName evidence="1">STAS domain-containing protein</fullName>
    </recommendedName>
</protein>
<dbReference type="Proteomes" id="UP000019402">
    <property type="component" value="Unassembled WGS sequence"/>
</dbReference>
<dbReference type="PROSITE" id="PS50801">
    <property type="entry name" value="STAS"/>
    <property type="match status" value="1"/>
</dbReference>
<evidence type="ECO:0000313" key="3">
    <source>
        <dbReference type="Proteomes" id="UP000019402"/>
    </source>
</evidence>
<sequence length="103" mass="11725">MEKPFSLEIKHDDNKQEVILSGELIINHADIIKEELMKTIDFSKHLNVKVDNPTGIDITFIQFILSIKLAYENKGLPFNLEGTFSDDMSALVVNAGFRDLFKL</sequence>
<dbReference type="OrthoDB" id="1121891at2"/>